<dbReference type="Gene3D" id="3.30.420.40">
    <property type="match status" value="2"/>
</dbReference>
<dbReference type="Pfam" id="PF11104">
    <property type="entry name" value="PilM_2"/>
    <property type="match status" value="1"/>
</dbReference>
<dbReference type="InterPro" id="IPR050696">
    <property type="entry name" value="FtsA/MreB"/>
</dbReference>
<organism evidence="1 2">
    <name type="scientific">Halanaerobacter jeridensis</name>
    <dbReference type="NCBI Taxonomy" id="706427"/>
    <lineage>
        <taxon>Bacteria</taxon>
        <taxon>Bacillati</taxon>
        <taxon>Bacillota</taxon>
        <taxon>Clostridia</taxon>
        <taxon>Halanaerobiales</taxon>
        <taxon>Halobacteroidaceae</taxon>
        <taxon>Halanaerobacter</taxon>
    </lineage>
</organism>
<dbReference type="InterPro" id="IPR043129">
    <property type="entry name" value="ATPase_NBD"/>
</dbReference>
<dbReference type="RefSeq" id="WP_204699935.1">
    <property type="nucleotide sequence ID" value="NZ_JAFBDQ010000001.1"/>
</dbReference>
<dbReference type="CDD" id="cd24049">
    <property type="entry name" value="ASKHA_NBD_PilM"/>
    <property type="match status" value="1"/>
</dbReference>
<name>A0A938XQ30_9FIRM</name>
<dbReference type="EMBL" id="JAFBDQ010000001">
    <property type="protein sequence ID" value="MBM7555205.1"/>
    <property type="molecule type" value="Genomic_DNA"/>
</dbReference>
<evidence type="ECO:0000313" key="2">
    <source>
        <dbReference type="Proteomes" id="UP000774000"/>
    </source>
</evidence>
<dbReference type="Gene3D" id="3.30.1490.300">
    <property type="match status" value="1"/>
</dbReference>
<dbReference type="PIRSF" id="PIRSF019169">
    <property type="entry name" value="PilM"/>
    <property type="match status" value="1"/>
</dbReference>
<dbReference type="PANTHER" id="PTHR32432">
    <property type="entry name" value="CELL DIVISION PROTEIN FTSA-RELATED"/>
    <property type="match status" value="1"/>
</dbReference>
<comment type="caution">
    <text evidence="1">The sequence shown here is derived from an EMBL/GenBank/DDBJ whole genome shotgun (WGS) entry which is preliminary data.</text>
</comment>
<sequence length="336" mass="38369">MSFCTRAKKSLLLDLGSDRLKILEIIEENKILQVKDFLIKKLQQPLLKNGGLDFNKSLRLLKFLLDRKRFSVKNIDLIVSGSNVITKILTLPTVKTEELKELIFWEIKCLDFSKVDWVIDYEVLSVSEDQTRVLVVLSHKKLLVEQINLLERAGIKVNNVKVAPLIMNNLLSPELKRDNLAIIDIGAQECELSILNKGQFDFRRVFYVGGEDFTSEIKKRLELTTREAEKIKQSGDFDLAVIAKTLEKLIKKISFSIHYWEQRGESVDQILLTGGTSKLKGLQQILAQRLGIKVDFLLGLSQVEFSSTDYSLHFLKTKLPYLSLLLAAASQEYNLN</sequence>
<dbReference type="Proteomes" id="UP000774000">
    <property type="component" value="Unassembled WGS sequence"/>
</dbReference>
<protein>
    <submittedName>
        <fullName evidence="1">Type IV pilus assembly protein PilM</fullName>
    </submittedName>
</protein>
<dbReference type="InterPro" id="IPR005883">
    <property type="entry name" value="PilM"/>
</dbReference>
<proteinExistence type="predicted"/>
<evidence type="ECO:0000313" key="1">
    <source>
        <dbReference type="EMBL" id="MBM7555205.1"/>
    </source>
</evidence>
<reference evidence="1" key="1">
    <citation type="submission" date="2021-01" db="EMBL/GenBank/DDBJ databases">
        <title>Genomic Encyclopedia of Type Strains, Phase IV (KMG-IV): sequencing the most valuable type-strain genomes for metagenomic binning, comparative biology and taxonomic classification.</title>
        <authorList>
            <person name="Goeker M."/>
        </authorList>
    </citation>
    <scope>NUCLEOTIDE SEQUENCE</scope>
    <source>
        <strain evidence="1">DSM 23230</strain>
    </source>
</reference>
<dbReference type="PANTHER" id="PTHR32432:SF3">
    <property type="entry name" value="ETHANOLAMINE UTILIZATION PROTEIN EUTJ"/>
    <property type="match status" value="1"/>
</dbReference>
<gene>
    <name evidence="1" type="ORF">JOC47_000029</name>
</gene>
<dbReference type="AlphaFoldDB" id="A0A938XQ30"/>
<accession>A0A938XQ30</accession>
<keyword evidence="2" id="KW-1185">Reference proteome</keyword>
<dbReference type="SUPFAM" id="SSF53067">
    <property type="entry name" value="Actin-like ATPase domain"/>
    <property type="match status" value="1"/>
</dbReference>